<keyword evidence="3" id="KW-1185">Reference proteome</keyword>
<sequence length="173" mass="20118">MEIIGFILLTSLLIRNYIKMPEILGLSKDNPKVKTARSSQILFLVFVIGVKLAPVLGLDEIFSSEINEKIYIGFYAVILMYFGNILPRMTLAEKTGINLPCYQFEKTSWRKITKISGYLFFILGFTMFILKFCFNLKQVYEVALEMIFFVLFVVSLICILTYYLKIIFLRRAK</sequence>
<feature type="transmembrane region" description="Helical" evidence="1">
    <location>
        <begin position="41"/>
        <end position="58"/>
    </location>
</feature>
<reference evidence="2 3" key="1">
    <citation type="journal article" date="2017" name="Genome Announc.">
        <title>Draft Genome Sequence of Romboutsia weinsteinii sp. nov. Strain CCRI-19649(T) Isolated from Surface Water.</title>
        <authorList>
            <person name="Maheux A.F."/>
            <person name="Boudreau D.K."/>
            <person name="Berube E."/>
            <person name="Boissinot M."/>
            <person name="Cantin P."/>
            <person name="Raymond F."/>
            <person name="Corbeil J."/>
            <person name="Omar R.F."/>
            <person name="Bergeron M.G."/>
        </authorList>
    </citation>
    <scope>NUCLEOTIDE SEQUENCE [LARGE SCALE GENOMIC DNA]</scope>
    <source>
        <strain evidence="2 3">CCRI-19649</strain>
    </source>
</reference>
<feature type="transmembrane region" description="Helical" evidence="1">
    <location>
        <begin position="142"/>
        <end position="164"/>
    </location>
</feature>
<proteinExistence type="predicted"/>
<dbReference type="AlphaFoldDB" id="A0A371J234"/>
<organism evidence="2 3">
    <name type="scientific">Romboutsia weinsteinii</name>
    <dbReference type="NCBI Taxonomy" id="2020949"/>
    <lineage>
        <taxon>Bacteria</taxon>
        <taxon>Bacillati</taxon>
        <taxon>Bacillota</taxon>
        <taxon>Clostridia</taxon>
        <taxon>Peptostreptococcales</taxon>
        <taxon>Peptostreptococcaceae</taxon>
        <taxon>Romboutsia</taxon>
    </lineage>
</organism>
<feature type="transmembrane region" description="Helical" evidence="1">
    <location>
        <begin position="112"/>
        <end position="130"/>
    </location>
</feature>
<dbReference type="Proteomes" id="UP000215694">
    <property type="component" value="Unassembled WGS sequence"/>
</dbReference>
<dbReference type="RefSeq" id="WP_094366660.1">
    <property type="nucleotide sequence ID" value="NZ_NOJY02000021.1"/>
</dbReference>
<accession>A0A371J234</accession>
<dbReference type="EMBL" id="NOJY02000021">
    <property type="protein sequence ID" value="RDY26727.1"/>
    <property type="molecule type" value="Genomic_DNA"/>
</dbReference>
<feature type="transmembrane region" description="Helical" evidence="1">
    <location>
        <begin position="70"/>
        <end position="91"/>
    </location>
</feature>
<evidence type="ECO:0000256" key="1">
    <source>
        <dbReference type="SAM" id="Phobius"/>
    </source>
</evidence>
<protein>
    <submittedName>
        <fullName evidence="2">Uncharacterized protein</fullName>
    </submittedName>
</protein>
<keyword evidence="1" id="KW-1133">Transmembrane helix</keyword>
<evidence type="ECO:0000313" key="2">
    <source>
        <dbReference type="EMBL" id="RDY26727.1"/>
    </source>
</evidence>
<gene>
    <name evidence="2" type="ORF">CHL78_012300</name>
</gene>
<name>A0A371J234_9FIRM</name>
<keyword evidence="1" id="KW-0472">Membrane</keyword>
<comment type="caution">
    <text evidence="2">The sequence shown here is derived from an EMBL/GenBank/DDBJ whole genome shotgun (WGS) entry which is preliminary data.</text>
</comment>
<evidence type="ECO:0000313" key="3">
    <source>
        <dbReference type="Proteomes" id="UP000215694"/>
    </source>
</evidence>
<dbReference type="OrthoDB" id="9808690at2"/>
<keyword evidence="1" id="KW-0812">Transmembrane</keyword>